<feature type="domain" description="NAD glycohydrolase translocation F5/8 type C" evidence="2">
    <location>
        <begin position="44"/>
        <end position="173"/>
    </location>
</feature>
<dbReference type="NCBIfam" id="NF047619">
    <property type="entry name" value="NADase_discoid"/>
    <property type="match status" value="1"/>
</dbReference>
<dbReference type="Gene3D" id="2.60.120.260">
    <property type="entry name" value="Galactose-binding domain-like"/>
    <property type="match status" value="1"/>
</dbReference>
<dbReference type="InterPro" id="IPR008979">
    <property type="entry name" value="Galactose-bd-like_sf"/>
</dbReference>
<protein>
    <recommendedName>
        <fullName evidence="2">NAD glycohydrolase translocation F5/8 type C domain-containing protein</fullName>
    </recommendedName>
</protein>
<reference evidence="4" key="1">
    <citation type="journal article" date="2019" name="Int. J. Syst. Evol. Microbiol.">
        <title>The Global Catalogue of Microorganisms (GCM) 10K type strain sequencing project: providing services to taxonomists for standard genome sequencing and annotation.</title>
        <authorList>
            <consortium name="The Broad Institute Genomics Platform"/>
            <consortium name="The Broad Institute Genome Sequencing Center for Infectious Disease"/>
            <person name="Wu L."/>
            <person name="Ma J."/>
        </authorList>
    </citation>
    <scope>NUCLEOTIDE SEQUENCE [LARGE SCALE GENOMIC DNA]</scope>
    <source>
        <strain evidence="4">CGMCC 1.12922</strain>
    </source>
</reference>
<sequence length="179" mass="19175">MPRLFTGPALALATLLAAAAPVVADVSVRAAGAGQYFDELRYWASSVLPPQSGNSYGVENLFDGSDRTAWCEGVAGNGAGERITVSFGGSAMPLRLLVKNGYAKSADVYFNNARPRSVEIRTSAGAAWRTQLADTTSWQSLTLPDDWVDWVSLTIVDVYPGAKWTDTCVTALQVDFEGY</sequence>
<comment type="caution">
    <text evidence="3">The sequence shown here is derived from an EMBL/GenBank/DDBJ whole genome shotgun (WGS) entry which is preliminary data.</text>
</comment>
<accession>A0ABQ1QLM8</accession>
<organism evidence="3 4">
    <name type="scientific">Sinisalibacter lacisalsi</name>
    <dbReference type="NCBI Taxonomy" id="1526570"/>
    <lineage>
        <taxon>Bacteria</taxon>
        <taxon>Pseudomonadati</taxon>
        <taxon>Pseudomonadota</taxon>
        <taxon>Alphaproteobacteria</taxon>
        <taxon>Rhodobacterales</taxon>
        <taxon>Roseobacteraceae</taxon>
        <taxon>Sinisalibacter</taxon>
    </lineage>
</organism>
<dbReference type="SUPFAM" id="SSF49785">
    <property type="entry name" value="Galactose-binding domain-like"/>
    <property type="match status" value="1"/>
</dbReference>
<name>A0ABQ1QLM8_9RHOB</name>
<dbReference type="EMBL" id="BMGI01000002">
    <property type="protein sequence ID" value="GGD29545.1"/>
    <property type="molecule type" value="Genomic_DNA"/>
</dbReference>
<feature type="signal peptide" evidence="1">
    <location>
        <begin position="1"/>
        <end position="24"/>
    </location>
</feature>
<evidence type="ECO:0000256" key="1">
    <source>
        <dbReference type="SAM" id="SignalP"/>
    </source>
</evidence>
<dbReference type="Pfam" id="PF25302">
    <property type="entry name" value="NADase_transloc"/>
    <property type="match status" value="1"/>
</dbReference>
<proteinExistence type="predicted"/>
<gene>
    <name evidence="3" type="ORF">GCM10011358_11960</name>
</gene>
<dbReference type="RefSeq" id="WP_188526741.1">
    <property type="nucleotide sequence ID" value="NZ_BMGI01000002.1"/>
</dbReference>
<evidence type="ECO:0000313" key="3">
    <source>
        <dbReference type="EMBL" id="GGD29545.1"/>
    </source>
</evidence>
<evidence type="ECO:0000259" key="2">
    <source>
        <dbReference type="Pfam" id="PF25302"/>
    </source>
</evidence>
<keyword evidence="4" id="KW-1185">Reference proteome</keyword>
<keyword evidence="1" id="KW-0732">Signal</keyword>
<evidence type="ECO:0000313" key="4">
    <source>
        <dbReference type="Proteomes" id="UP000617355"/>
    </source>
</evidence>
<dbReference type="Proteomes" id="UP000617355">
    <property type="component" value="Unassembled WGS sequence"/>
</dbReference>
<feature type="chain" id="PRO_5046658469" description="NAD glycohydrolase translocation F5/8 type C domain-containing protein" evidence="1">
    <location>
        <begin position="25"/>
        <end position="179"/>
    </location>
</feature>
<dbReference type="InterPro" id="IPR057561">
    <property type="entry name" value="NADase_transloc"/>
</dbReference>